<dbReference type="Proteomes" id="UP001203297">
    <property type="component" value="Unassembled WGS sequence"/>
</dbReference>
<dbReference type="PRINTS" id="PR00081">
    <property type="entry name" value="GDHRDH"/>
</dbReference>
<dbReference type="InterPro" id="IPR002347">
    <property type="entry name" value="SDR_fam"/>
</dbReference>
<sequence>MSIINGLDENLPVTHHHDVYPAISPEPLFAAQTYRGKVVLITGASRGIGAETATAYARAGASVAVVARWKGTLDESAAAIRSAVSEAQVLAVPADVRDAKAVHDAVQATLSRFGQIDIVIANAGTATKLSGTLDSKDPDDWWNTFEVNIRGVYNTFRASVMPLKTSKGYFIAISSVGAQLRVPGASDYCISKHAVNRLVEYIAIEHPSIKTFSLHPGEIYTQLQKDTRDVDDRSVKYDSPLLPAATMLYLTSGRVDWLNGRYLSANWDLEVIEKEMKEIIVTKGGLVNKLCIPF</sequence>
<keyword evidence="2" id="KW-0560">Oxidoreductase</keyword>
<dbReference type="Gene3D" id="3.40.50.720">
    <property type="entry name" value="NAD(P)-binding Rossmann-like Domain"/>
    <property type="match status" value="1"/>
</dbReference>
<comment type="caution">
    <text evidence="4">The sequence shown here is derived from an EMBL/GenBank/DDBJ whole genome shotgun (WGS) entry which is preliminary data.</text>
</comment>
<dbReference type="GO" id="GO:0016020">
    <property type="term" value="C:membrane"/>
    <property type="evidence" value="ECO:0007669"/>
    <property type="project" value="TreeGrafter"/>
</dbReference>
<evidence type="ECO:0000259" key="3">
    <source>
        <dbReference type="SMART" id="SM00822"/>
    </source>
</evidence>
<proteinExistence type="inferred from homology"/>
<dbReference type="SUPFAM" id="SSF51735">
    <property type="entry name" value="NAD(P)-binding Rossmann-fold domains"/>
    <property type="match status" value="1"/>
</dbReference>
<evidence type="ECO:0000313" key="5">
    <source>
        <dbReference type="Proteomes" id="UP001203297"/>
    </source>
</evidence>
<comment type="similarity">
    <text evidence="1">Belongs to the short-chain dehydrogenases/reductases (SDR) family.</text>
</comment>
<name>A0AAD4M0V6_9AGAM</name>
<keyword evidence="5" id="KW-1185">Reference proteome</keyword>
<organism evidence="4 5">
    <name type="scientific">Multifurca ochricompacta</name>
    <dbReference type="NCBI Taxonomy" id="376703"/>
    <lineage>
        <taxon>Eukaryota</taxon>
        <taxon>Fungi</taxon>
        <taxon>Dikarya</taxon>
        <taxon>Basidiomycota</taxon>
        <taxon>Agaricomycotina</taxon>
        <taxon>Agaricomycetes</taxon>
        <taxon>Russulales</taxon>
        <taxon>Russulaceae</taxon>
        <taxon>Multifurca</taxon>
    </lineage>
</organism>
<dbReference type="PANTHER" id="PTHR44196:SF1">
    <property type="entry name" value="DEHYDROGENASE_REDUCTASE SDR FAMILY MEMBER 7B"/>
    <property type="match status" value="1"/>
</dbReference>
<dbReference type="CDD" id="cd05233">
    <property type="entry name" value="SDR_c"/>
    <property type="match status" value="1"/>
</dbReference>
<evidence type="ECO:0000256" key="2">
    <source>
        <dbReference type="ARBA" id="ARBA00023002"/>
    </source>
</evidence>
<dbReference type="GO" id="GO:0016491">
    <property type="term" value="F:oxidoreductase activity"/>
    <property type="evidence" value="ECO:0007669"/>
    <property type="project" value="UniProtKB-KW"/>
</dbReference>
<evidence type="ECO:0000313" key="4">
    <source>
        <dbReference type="EMBL" id="KAI0296091.1"/>
    </source>
</evidence>
<dbReference type="Pfam" id="PF00106">
    <property type="entry name" value="adh_short"/>
    <property type="match status" value="1"/>
</dbReference>
<dbReference type="EMBL" id="WTXG01000051">
    <property type="protein sequence ID" value="KAI0296091.1"/>
    <property type="molecule type" value="Genomic_DNA"/>
</dbReference>
<dbReference type="InterPro" id="IPR036291">
    <property type="entry name" value="NAD(P)-bd_dom_sf"/>
</dbReference>
<dbReference type="AlphaFoldDB" id="A0AAD4M0V6"/>
<evidence type="ECO:0000256" key="1">
    <source>
        <dbReference type="ARBA" id="ARBA00006484"/>
    </source>
</evidence>
<feature type="domain" description="Ketoreductase" evidence="3">
    <location>
        <begin position="37"/>
        <end position="220"/>
    </location>
</feature>
<dbReference type="SMART" id="SM00822">
    <property type="entry name" value="PKS_KR"/>
    <property type="match status" value="1"/>
</dbReference>
<gene>
    <name evidence="4" type="ORF">B0F90DRAFT_1747200</name>
</gene>
<accession>A0AAD4M0V6</accession>
<dbReference type="PANTHER" id="PTHR44196">
    <property type="entry name" value="DEHYDROGENASE/REDUCTASE SDR FAMILY MEMBER 7B"/>
    <property type="match status" value="1"/>
</dbReference>
<dbReference type="InterPro" id="IPR057326">
    <property type="entry name" value="KR_dom"/>
</dbReference>
<protein>
    <submittedName>
        <fullName evidence="4">NAD-P-binding protein</fullName>
    </submittedName>
</protein>
<reference evidence="4" key="1">
    <citation type="journal article" date="2022" name="New Phytol.">
        <title>Evolutionary transition to the ectomycorrhizal habit in the genomes of a hyperdiverse lineage of mushroom-forming fungi.</title>
        <authorList>
            <person name="Looney B."/>
            <person name="Miyauchi S."/>
            <person name="Morin E."/>
            <person name="Drula E."/>
            <person name="Courty P.E."/>
            <person name="Kohler A."/>
            <person name="Kuo A."/>
            <person name="LaButti K."/>
            <person name="Pangilinan J."/>
            <person name="Lipzen A."/>
            <person name="Riley R."/>
            <person name="Andreopoulos W."/>
            <person name="He G."/>
            <person name="Johnson J."/>
            <person name="Nolan M."/>
            <person name="Tritt A."/>
            <person name="Barry K.W."/>
            <person name="Grigoriev I.V."/>
            <person name="Nagy L.G."/>
            <person name="Hibbett D."/>
            <person name="Henrissat B."/>
            <person name="Matheny P.B."/>
            <person name="Labbe J."/>
            <person name="Martin F.M."/>
        </authorList>
    </citation>
    <scope>NUCLEOTIDE SEQUENCE</scope>
    <source>
        <strain evidence="4">BPL690</strain>
    </source>
</reference>